<dbReference type="GO" id="GO:0003677">
    <property type="term" value="F:DNA binding"/>
    <property type="evidence" value="ECO:0007669"/>
    <property type="project" value="UniProtKB-KW"/>
</dbReference>
<dbReference type="AlphaFoldDB" id="A0A7J0DZM7"/>
<dbReference type="InterPro" id="IPR012337">
    <property type="entry name" value="RNaseH-like_sf"/>
</dbReference>
<accession>A0A7J0DZM7</accession>
<keyword evidence="8" id="KW-0539">Nucleus</keyword>
<dbReference type="InterPro" id="IPR003656">
    <property type="entry name" value="Znf_BED"/>
</dbReference>
<feature type="domain" description="HAT C-terminal dimerisation" evidence="11">
    <location>
        <begin position="351"/>
        <end position="417"/>
    </location>
</feature>
<sequence length="421" mass="46868">MLRSAHIDDNFPQSFINTIPVLGLGRRKLPPHLFGSPTVYAAQLAYDVQTSSSSTQTSLYLSLQDSNQSLAVSLCRSLSCVPFAFSSLLRLKNSENPRSRRNHPMMETPKEGSQDPATNHGQVVDTPASNHGEPEAQGTSARRRKRPPKPRKSKSKKGCWCWAATKTTRPPSPAWDHFTKKKADDCTVIAKCKYCGKEYMVSSQGHGTELNSSIACIRDLVGYVMSSLSRYDNFMKCAEKEKIDSRSGMCLDVPTRWNSTYLMLEAAQIYQRAFGRLWEEDSNCKEYMKLKAGERVPIVSVGDEANEGEDEESGSKKIPNKDDWDNCRYLKFCFSHLKGETVVEVDCPGSEDDKFDILGWWKSNSSKYPLLSQIARDVLVVPVSTVASESAFSTGGQILDPFHSSLSPMMIETLACSPKLA</sequence>
<dbReference type="GO" id="GO:0008270">
    <property type="term" value="F:zinc ion binding"/>
    <property type="evidence" value="ECO:0007669"/>
    <property type="project" value="UniProtKB-KW"/>
</dbReference>
<dbReference type="OrthoDB" id="1431196at2759"/>
<dbReference type="Pfam" id="PF02892">
    <property type="entry name" value="zf-BED"/>
    <property type="match status" value="1"/>
</dbReference>
<evidence type="ECO:0000256" key="7">
    <source>
        <dbReference type="ARBA" id="ARBA00023163"/>
    </source>
</evidence>
<protein>
    <recommendedName>
        <fullName evidence="14">HAT C-terminal dimerisation domain-containing protein</fullName>
    </recommendedName>
</protein>
<keyword evidence="6" id="KW-0238">DNA-binding</keyword>
<feature type="compositionally biased region" description="Basic residues" evidence="9">
    <location>
        <begin position="141"/>
        <end position="157"/>
    </location>
</feature>
<dbReference type="GO" id="GO:0046983">
    <property type="term" value="F:protein dimerization activity"/>
    <property type="evidence" value="ECO:0007669"/>
    <property type="project" value="InterPro"/>
</dbReference>
<comment type="subcellular location">
    <subcellularLocation>
        <location evidence="1">Nucleus</location>
    </subcellularLocation>
</comment>
<dbReference type="InterPro" id="IPR052035">
    <property type="entry name" value="ZnF_BED_domain_contain"/>
</dbReference>
<proteinExistence type="predicted"/>
<name>A0A7J0DZM7_9ERIC</name>
<gene>
    <name evidence="12" type="ORF">Acr_00g0099890</name>
</gene>
<dbReference type="InterPro" id="IPR008906">
    <property type="entry name" value="HATC_C_dom"/>
</dbReference>
<evidence type="ECO:0000256" key="3">
    <source>
        <dbReference type="ARBA" id="ARBA00022771"/>
    </source>
</evidence>
<evidence type="ECO:0000256" key="1">
    <source>
        <dbReference type="ARBA" id="ARBA00004123"/>
    </source>
</evidence>
<dbReference type="GO" id="GO:0005634">
    <property type="term" value="C:nucleus"/>
    <property type="evidence" value="ECO:0007669"/>
    <property type="project" value="UniProtKB-SubCell"/>
</dbReference>
<evidence type="ECO:0000256" key="6">
    <source>
        <dbReference type="ARBA" id="ARBA00023125"/>
    </source>
</evidence>
<evidence type="ECO:0000256" key="2">
    <source>
        <dbReference type="ARBA" id="ARBA00022723"/>
    </source>
</evidence>
<keyword evidence="3" id="KW-0863">Zinc-finger</keyword>
<keyword evidence="2" id="KW-0479">Metal-binding</keyword>
<reference evidence="13" key="1">
    <citation type="submission" date="2019-07" db="EMBL/GenBank/DDBJ databases">
        <title>De Novo Assembly of kiwifruit Actinidia rufa.</title>
        <authorList>
            <person name="Sugita-Konishi S."/>
            <person name="Sato K."/>
            <person name="Mori E."/>
            <person name="Abe Y."/>
            <person name="Kisaki G."/>
            <person name="Hamano K."/>
            <person name="Suezawa K."/>
            <person name="Otani M."/>
            <person name="Fukuda T."/>
            <person name="Manabe T."/>
            <person name="Gomi K."/>
            <person name="Tabuchi M."/>
            <person name="Akimitsu K."/>
            <person name="Kataoka I."/>
        </authorList>
    </citation>
    <scope>NUCLEOTIDE SEQUENCE [LARGE SCALE GENOMIC DNA]</scope>
    <source>
        <strain evidence="13">cv. Fuchu</strain>
    </source>
</reference>
<comment type="caution">
    <text evidence="12">The sequence shown here is derived from an EMBL/GenBank/DDBJ whole genome shotgun (WGS) entry which is preliminary data.</text>
</comment>
<feature type="domain" description="BED-type" evidence="10">
    <location>
        <begin position="172"/>
        <end position="208"/>
    </location>
</feature>
<evidence type="ECO:0000313" key="12">
    <source>
        <dbReference type="EMBL" id="GFS46053.1"/>
    </source>
</evidence>
<keyword evidence="4" id="KW-0862">Zinc</keyword>
<evidence type="ECO:0000259" key="10">
    <source>
        <dbReference type="Pfam" id="PF02892"/>
    </source>
</evidence>
<keyword evidence="13" id="KW-1185">Reference proteome</keyword>
<keyword evidence="5" id="KW-0805">Transcription regulation</keyword>
<feature type="region of interest" description="Disordered" evidence="9">
    <location>
        <begin position="94"/>
        <end position="158"/>
    </location>
</feature>
<evidence type="ECO:0000256" key="8">
    <source>
        <dbReference type="ARBA" id="ARBA00023242"/>
    </source>
</evidence>
<evidence type="ECO:0008006" key="14">
    <source>
        <dbReference type="Google" id="ProtNLM"/>
    </source>
</evidence>
<dbReference type="SUPFAM" id="SSF53098">
    <property type="entry name" value="Ribonuclease H-like"/>
    <property type="match status" value="1"/>
</dbReference>
<evidence type="ECO:0000256" key="5">
    <source>
        <dbReference type="ARBA" id="ARBA00023015"/>
    </source>
</evidence>
<keyword evidence="7" id="KW-0804">Transcription</keyword>
<dbReference type="Pfam" id="PF05699">
    <property type="entry name" value="Dimer_Tnp_hAT"/>
    <property type="match status" value="1"/>
</dbReference>
<evidence type="ECO:0000259" key="11">
    <source>
        <dbReference type="Pfam" id="PF05699"/>
    </source>
</evidence>
<dbReference type="PANTHER" id="PTHR46481">
    <property type="entry name" value="ZINC FINGER BED DOMAIN-CONTAINING PROTEIN 4"/>
    <property type="match status" value="1"/>
</dbReference>
<evidence type="ECO:0000313" key="13">
    <source>
        <dbReference type="Proteomes" id="UP000585474"/>
    </source>
</evidence>
<dbReference type="Proteomes" id="UP000585474">
    <property type="component" value="Unassembled WGS sequence"/>
</dbReference>
<dbReference type="EMBL" id="BJWL01000459">
    <property type="protein sequence ID" value="GFS46053.1"/>
    <property type="molecule type" value="Genomic_DNA"/>
</dbReference>
<organism evidence="12 13">
    <name type="scientific">Actinidia rufa</name>
    <dbReference type="NCBI Taxonomy" id="165716"/>
    <lineage>
        <taxon>Eukaryota</taxon>
        <taxon>Viridiplantae</taxon>
        <taxon>Streptophyta</taxon>
        <taxon>Embryophyta</taxon>
        <taxon>Tracheophyta</taxon>
        <taxon>Spermatophyta</taxon>
        <taxon>Magnoliopsida</taxon>
        <taxon>eudicotyledons</taxon>
        <taxon>Gunneridae</taxon>
        <taxon>Pentapetalae</taxon>
        <taxon>asterids</taxon>
        <taxon>Ericales</taxon>
        <taxon>Actinidiaceae</taxon>
        <taxon>Actinidia</taxon>
    </lineage>
</organism>
<evidence type="ECO:0000256" key="4">
    <source>
        <dbReference type="ARBA" id="ARBA00022833"/>
    </source>
</evidence>
<dbReference type="PANTHER" id="PTHR46481:SF10">
    <property type="entry name" value="ZINC FINGER BED DOMAIN-CONTAINING PROTEIN 39"/>
    <property type="match status" value="1"/>
</dbReference>
<evidence type="ECO:0000256" key="9">
    <source>
        <dbReference type="SAM" id="MobiDB-lite"/>
    </source>
</evidence>